<feature type="compositionally biased region" description="Low complexity" evidence="1">
    <location>
        <begin position="86"/>
        <end position="100"/>
    </location>
</feature>
<sequence>MGLIKKIKGSYMFTQMEVGKYTKRRSPGHKEMPARPSEFIFEFDESREHSIETLPRSQTQPMPLTHHQSSMELSNPRSPSATVVESPTVRPRPTARAARSTMDMQSVYFAPGRNVTHDRTAASSVDYYVFTPSHGELKAMPLDKRRQHRGVVAPARGSVHQAEPEAEKSNNPFVERRRAAQGLAVQGWGSSAPFDDPIVGSGRGGIDPNDPRKYLNTPLYANQAGAGGVDLLA</sequence>
<evidence type="ECO:0000256" key="1">
    <source>
        <dbReference type="SAM" id="MobiDB-lite"/>
    </source>
</evidence>
<gene>
    <name evidence="2" type="ORF">GGI25_005931</name>
</gene>
<protein>
    <submittedName>
        <fullName evidence="2">Uncharacterized protein</fullName>
    </submittedName>
</protein>
<name>A0A9W8G3L4_9FUNG</name>
<evidence type="ECO:0000313" key="3">
    <source>
        <dbReference type="Proteomes" id="UP001151518"/>
    </source>
</evidence>
<reference evidence="2" key="1">
    <citation type="submission" date="2022-07" db="EMBL/GenBank/DDBJ databases">
        <title>Phylogenomic reconstructions and comparative analyses of Kickxellomycotina fungi.</title>
        <authorList>
            <person name="Reynolds N.K."/>
            <person name="Stajich J.E."/>
            <person name="Barry K."/>
            <person name="Grigoriev I.V."/>
            <person name="Crous P."/>
            <person name="Smith M.E."/>
        </authorList>
    </citation>
    <scope>NUCLEOTIDE SEQUENCE</scope>
    <source>
        <strain evidence="2">NRRL 3115</strain>
    </source>
</reference>
<dbReference type="AlphaFoldDB" id="A0A9W8G3L4"/>
<feature type="region of interest" description="Disordered" evidence="1">
    <location>
        <begin position="154"/>
        <end position="173"/>
    </location>
</feature>
<feature type="region of interest" description="Disordered" evidence="1">
    <location>
        <begin position="194"/>
        <end position="215"/>
    </location>
</feature>
<dbReference type="Proteomes" id="UP001151518">
    <property type="component" value="Unassembled WGS sequence"/>
</dbReference>
<accession>A0A9W8G3L4</accession>
<dbReference type="OrthoDB" id="5566167at2759"/>
<dbReference type="EMBL" id="JANBTW010000131">
    <property type="protein sequence ID" value="KAJ2670142.1"/>
    <property type="molecule type" value="Genomic_DNA"/>
</dbReference>
<proteinExistence type="predicted"/>
<feature type="region of interest" description="Disordered" evidence="1">
    <location>
        <begin position="51"/>
        <end position="100"/>
    </location>
</feature>
<organism evidence="2 3">
    <name type="scientific">Coemansia spiralis</name>
    <dbReference type="NCBI Taxonomy" id="417178"/>
    <lineage>
        <taxon>Eukaryota</taxon>
        <taxon>Fungi</taxon>
        <taxon>Fungi incertae sedis</taxon>
        <taxon>Zoopagomycota</taxon>
        <taxon>Kickxellomycotina</taxon>
        <taxon>Kickxellomycetes</taxon>
        <taxon>Kickxellales</taxon>
        <taxon>Kickxellaceae</taxon>
        <taxon>Coemansia</taxon>
    </lineage>
</organism>
<feature type="compositionally biased region" description="Basic and acidic residues" evidence="1">
    <location>
        <begin position="162"/>
        <end position="173"/>
    </location>
</feature>
<comment type="caution">
    <text evidence="2">The sequence shown here is derived from an EMBL/GenBank/DDBJ whole genome shotgun (WGS) entry which is preliminary data.</text>
</comment>
<evidence type="ECO:0000313" key="2">
    <source>
        <dbReference type="EMBL" id="KAJ2670142.1"/>
    </source>
</evidence>
<feature type="compositionally biased region" description="Polar residues" evidence="1">
    <location>
        <begin position="55"/>
        <end position="85"/>
    </location>
</feature>